<sequence length="331" mass="37722">MGSFFKKVVSIVFVMFLGVFSGNCQLEKYPQTEITNDILTARLFLPDAEIGYYKGTRFDWSGIISSLEYKGHTYFGQWFDDDDPPPFATIMGPVEAYSPFNYNEVDPGSDFVKLGVGIIKKPTNEAYSPFKQYTIVDPGKWKLITKKNEVRFVQRINSGTYSYEYTKIVQLIPGQPKMVIEHRLKNTGSKRIKTIGFNHNFFVIDNQPIGKDFEMTFPVDVSGTGRGLGDAFELQGNKLTFLRDLEGDETIACKYLEGLTNGVEDFDIKIENLRTGAGVKLSGDRPLSRLRLWGTARTLCPEPHIEIKVEAGEEFRWSYFYGFYETQTLRP</sequence>
<dbReference type="EMBL" id="WKJH01000024">
    <property type="protein sequence ID" value="MRX65287.1"/>
    <property type="molecule type" value="Genomic_DNA"/>
</dbReference>
<evidence type="ECO:0000313" key="1">
    <source>
        <dbReference type="EMBL" id="MRX65287.1"/>
    </source>
</evidence>
<keyword evidence="2" id="KW-1185">Reference proteome</keyword>
<proteinExistence type="predicted"/>
<accession>A0A6I2MR37</accession>
<gene>
    <name evidence="1" type="ORF">GJ691_14100</name>
</gene>
<evidence type="ECO:0008006" key="3">
    <source>
        <dbReference type="Google" id="ProtNLM"/>
    </source>
</evidence>
<dbReference type="OrthoDB" id="5621785at2"/>
<dbReference type="AlphaFoldDB" id="A0A6I2MR37"/>
<dbReference type="Proteomes" id="UP000443153">
    <property type="component" value="Unassembled WGS sequence"/>
</dbReference>
<comment type="caution">
    <text evidence="1">The sequence shown here is derived from an EMBL/GenBank/DDBJ whole genome shotgun (WGS) entry which is preliminary data.</text>
</comment>
<reference evidence="1 2" key="1">
    <citation type="submission" date="2019-11" db="EMBL/GenBank/DDBJ databases">
        <title>Maribacter lutea sp. nov., a marine bacterium isolated from intertidal sand.</title>
        <authorList>
            <person name="Liu A."/>
        </authorList>
    </citation>
    <scope>NUCLEOTIDE SEQUENCE [LARGE SCALE GENOMIC DNA]</scope>
    <source>
        <strain evidence="1 2">RZ05</strain>
    </source>
</reference>
<dbReference type="RefSeq" id="WP_154367995.1">
    <property type="nucleotide sequence ID" value="NZ_WKJH01000024.1"/>
</dbReference>
<evidence type="ECO:0000313" key="2">
    <source>
        <dbReference type="Proteomes" id="UP000443153"/>
    </source>
</evidence>
<organism evidence="1 2">
    <name type="scientific">Maribacter luteus</name>
    <dbReference type="NCBI Taxonomy" id="2594478"/>
    <lineage>
        <taxon>Bacteria</taxon>
        <taxon>Pseudomonadati</taxon>
        <taxon>Bacteroidota</taxon>
        <taxon>Flavobacteriia</taxon>
        <taxon>Flavobacteriales</taxon>
        <taxon>Flavobacteriaceae</taxon>
        <taxon>Maribacter</taxon>
    </lineage>
</organism>
<name>A0A6I2MR37_9FLAO</name>
<protein>
    <recommendedName>
        <fullName evidence="3">DUF4380 domain-containing protein</fullName>
    </recommendedName>
</protein>